<evidence type="ECO:0000256" key="6">
    <source>
        <dbReference type="PROSITE-ProRule" id="PRU00284"/>
    </source>
</evidence>
<feature type="transmembrane region" description="Helical" evidence="8">
    <location>
        <begin position="173"/>
        <end position="195"/>
    </location>
</feature>
<dbReference type="SMART" id="SM00283">
    <property type="entry name" value="MA"/>
    <property type="match status" value="1"/>
</dbReference>
<dbReference type="PROSITE" id="PS50885">
    <property type="entry name" value="HAMP"/>
    <property type="match status" value="1"/>
</dbReference>
<evidence type="ECO:0000256" key="3">
    <source>
        <dbReference type="ARBA" id="ARBA00023136"/>
    </source>
</evidence>
<evidence type="ECO:0000259" key="9">
    <source>
        <dbReference type="PROSITE" id="PS50111"/>
    </source>
</evidence>
<feature type="domain" description="HAMP" evidence="10">
    <location>
        <begin position="202"/>
        <end position="250"/>
    </location>
</feature>
<dbReference type="InterPro" id="IPR003660">
    <property type="entry name" value="HAMP_dom"/>
</dbReference>
<comment type="subcellular location">
    <subcellularLocation>
        <location evidence="1">Cell membrane</location>
    </subcellularLocation>
</comment>
<evidence type="ECO:0000256" key="7">
    <source>
        <dbReference type="SAM" id="Coils"/>
    </source>
</evidence>
<dbReference type="CDD" id="cd06225">
    <property type="entry name" value="HAMP"/>
    <property type="match status" value="1"/>
</dbReference>
<dbReference type="SUPFAM" id="SSF58104">
    <property type="entry name" value="Methyl-accepting chemotaxis protein (MCP) signaling domain"/>
    <property type="match status" value="1"/>
</dbReference>
<keyword evidence="11" id="KW-0614">Plasmid</keyword>
<evidence type="ECO:0000256" key="2">
    <source>
        <dbReference type="ARBA" id="ARBA00022475"/>
    </source>
</evidence>
<keyword evidence="8" id="KW-1133">Transmembrane helix</keyword>
<keyword evidence="4 6" id="KW-0807">Transducer</keyword>
<comment type="caution">
    <text evidence="11">The sequence shown here is derived from an EMBL/GenBank/DDBJ whole genome shotgun (WGS) entry which is preliminary data.</text>
</comment>
<keyword evidence="3 8" id="KW-0472">Membrane</keyword>
<organism evidence="11 12">
    <name type="scientific">Robertmurraya mangrovi</name>
    <dbReference type="NCBI Taxonomy" id="3098077"/>
    <lineage>
        <taxon>Bacteria</taxon>
        <taxon>Bacillati</taxon>
        <taxon>Bacillota</taxon>
        <taxon>Bacilli</taxon>
        <taxon>Bacillales</taxon>
        <taxon>Bacillaceae</taxon>
        <taxon>Robertmurraya</taxon>
    </lineage>
</organism>
<accession>A0ABU5IV12</accession>
<dbReference type="Pfam" id="PF00015">
    <property type="entry name" value="MCPsignal"/>
    <property type="match status" value="1"/>
</dbReference>
<feature type="domain" description="Methyl-accepting transducer" evidence="9">
    <location>
        <begin position="269"/>
        <end position="505"/>
    </location>
</feature>
<evidence type="ECO:0000256" key="8">
    <source>
        <dbReference type="SAM" id="Phobius"/>
    </source>
</evidence>
<evidence type="ECO:0000256" key="5">
    <source>
        <dbReference type="ARBA" id="ARBA00029447"/>
    </source>
</evidence>
<keyword evidence="12" id="KW-1185">Reference proteome</keyword>
<dbReference type="CDD" id="cd11386">
    <property type="entry name" value="MCP_signal"/>
    <property type="match status" value="1"/>
</dbReference>
<dbReference type="SMART" id="SM00304">
    <property type="entry name" value="HAMP"/>
    <property type="match status" value="1"/>
</dbReference>
<dbReference type="PROSITE" id="PS50111">
    <property type="entry name" value="CHEMOTAXIS_TRANSDUC_2"/>
    <property type="match status" value="1"/>
</dbReference>
<dbReference type="InterPro" id="IPR004089">
    <property type="entry name" value="MCPsignal_dom"/>
</dbReference>
<evidence type="ECO:0000313" key="11">
    <source>
        <dbReference type="EMBL" id="MDZ5470975.1"/>
    </source>
</evidence>
<keyword evidence="7" id="KW-0175">Coiled coil</keyword>
<dbReference type="Gene3D" id="1.10.8.500">
    <property type="entry name" value="HAMP domain in histidine kinase"/>
    <property type="match status" value="1"/>
</dbReference>
<dbReference type="EMBL" id="JAXOFX010000002">
    <property type="protein sequence ID" value="MDZ5470975.1"/>
    <property type="molecule type" value="Genomic_DNA"/>
</dbReference>
<evidence type="ECO:0000256" key="1">
    <source>
        <dbReference type="ARBA" id="ARBA00004236"/>
    </source>
</evidence>
<keyword evidence="8" id="KW-0812">Transmembrane</keyword>
<gene>
    <name evidence="11" type="ORF">SM124_04330</name>
</gene>
<evidence type="ECO:0000256" key="4">
    <source>
        <dbReference type="ARBA" id="ARBA00023224"/>
    </source>
</evidence>
<sequence length="555" mass="61276">MLFSFSFILFVSGVLAFYSIINVKKVNELAEELILNESEELILLQDLRFNMSERLRLVNNYLLEGTPVAKDQFEANVNISKKMEGQILANKRNKSSEKEIKKIIESGTKWNEIMQKDVITVYDQGDKRQALLNLGSEQFKAENNMSALKKIADEKEKRVKELGNEIITNGNKVSLITTILTVIVAMVTILVAVLLSKSIYIPINRLSLRVKDIADGDFSKPKMEVTSEDEIGQLTKMFNMMVQDLRNLIVQASSTSFQVYASAEELTVSSEETSKGTEQITSSIQEVAASSNKQLASVNEATQTIEELNKNLDTLKQSVYVLEHSSLAVAEVSNKGNNVVEHAISQMNHISHSVSDVSYLIETLGKRSNEISSITEVITSLAEQTNLLALNAAIEAARAGEQGKGFAVVADEVRKLAVQSKDSSNQIVQLITRIQADTLNAIEAMKKSTKEVENGTVAVNEAGLSFKHINQSIQDIRNNIDSINAFVDNMSSSSKNVTSNIEVLTEIANINSTYSNSVALSVKEQLATIEEITASAQTLNTMALHLEEVLRKFKI</sequence>
<dbReference type="Pfam" id="PF00672">
    <property type="entry name" value="HAMP"/>
    <property type="match status" value="1"/>
</dbReference>
<feature type="coiled-coil region" evidence="7">
    <location>
        <begin position="291"/>
        <end position="325"/>
    </location>
</feature>
<dbReference type="PANTHER" id="PTHR32089">
    <property type="entry name" value="METHYL-ACCEPTING CHEMOTAXIS PROTEIN MCPB"/>
    <property type="match status" value="1"/>
</dbReference>
<name>A0ABU5IV12_9BACI</name>
<dbReference type="Proteomes" id="UP001290455">
    <property type="component" value="Unassembled WGS sequence"/>
</dbReference>
<dbReference type="Gene3D" id="1.10.287.950">
    <property type="entry name" value="Methyl-accepting chemotaxis protein"/>
    <property type="match status" value="1"/>
</dbReference>
<evidence type="ECO:0000259" key="10">
    <source>
        <dbReference type="PROSITE" id="PS50885"/>
    </source>
</evidence>
<reference evidence="11 12" key="1">
    <citation type="submission" date="2023-11" db="EMBL/GenBank/DDBJ databases">
        <title>Bacillus jintuensis, isolated from a mudflat on the Beibu Gulf coast.</title>
        <authorList>
            <person name="Li M."/>
        </authorList>
    </citation>
    <scope>NUCLEOTIDE SEQUENCE [LARGE SCALE GENOMIC DNA]</scope>
    <source>
        <strain evidence="11 12">31A1R</strain>
        <plasmid evidence="11">unnamed</plasmid>
    </source>
</reference>
<dbReference type="PANTHER" id="PTHR32089:SF112">
    <property type="entry name" value="LYSOZYME-LIKE PROTEIN-RELATED"/>
    <property type="match status" value="1"/>
</dbReference>
<comment type="similarity">
    <text evidence="5">Belongs to the methyl-accepting chemotaxis (MCP) protein family.</text>
</comment>
<protein>
    <submittedName>
        <fullName evidence="11">Methyl-accepting chemotaxis protein</fullName>
    </submittedName>
</protein>
<geneLocation type="plasmid" evidence="11">
    <name>unnamed</name>
</geneLocation>
<evidence type="ECO:0000313" key="12">
    <source>
        <dbReference type="Proteomes" id="UP001290455"/>
    </source>
</evidence>
<keyword evidence="2" id="KW-1003">Cell membrane</keyword>
<proteinExistence type="inferred from homology"/>